<dbReference type="Pfam" id="PF07690">
    <property type="entry name" value="MFS_1"/>
    <property type="match status" value="1"/>
</dbReference>
<keyword evidence="3 6" id="KW-1133">Transmembrane helix</keyword>
<feature type="transmembrane region" description="Helical" evidence="6">
    <location>
        <begin position="101"/>
        <end position="123"/>
    </location>
</feature>
<proteinExistence type="predicted"/>
<feature type="transmembrane region" description="Helical" evidence="6">
    <location>
        <begin position="355"/>
        <end position="378"/>
    </location>
</feature>
<keyword evidence="2 6" id="KW-0812">Transmembrane</keyword>
<feature type="domain" description="Major facilitator superfamily (MFS) profile" evidence="7">
    <location>
        <begin position="35"/>
        <end position="474"/>
    </location>
</feature>
<dbReference type="GO" id="GO:0022857">
    <property type="term" value="F:transmembrane transporter activity"/>
    <property type="evidence" value="ECO:0007669"/>
    <property type="project" value="InterPro"/>
</dbReference>
<feature type="transmembrane region" description="Helical" evidence="6">
    <location>
        <begin position="67"/>
        <end position="89"/>
    </location>
</feature>
<reference evidence="8" key="1">
    <citation type="submission" date="2016-10" db="EMBL/GenBank/DDBJ databases">
        <title>Sequence of Gallionella enrichment culture.</title>
        <authorList>
            <person name="Poehlein A."/>
            <person name="Muehling M."/>
            <person name="Daniel R."/>
        </authorList>
    </citation>
    <scope>NUCLEOTIDE SEQUENCE</scope>
</reference>
<evidence type="ECO:0000256" key="2">
    <source>
        <dbReference type="ARBA" id="ARBA00022692"/>
    </source>
</evidence>
<feature type="transmembrane region" description="Helical" evidence="6">
    <location>
        <begin position="236"/>
        <end position="252"/>
    </location>
</feature>
<evidence type="ECO:0000256" key="1">
    <source>
        <dbReference type="ARBA" id="ARBA00004141"/>
    </source>
</evidence>
<feature type="transmembrane region" description="Helical" evidence="6">
    <location>
        <begin position="158"/>
        <end position="180"/>
    </location>
</feature>
<evidence type="ECO:0000256" key="5">
    <source>
        <dbReference type="SAM" id="MobiDB-lite"/>
    </source>
</evidence>
<organism evidence="8">
    <name type="scientific">mine drainage metagenome</name>
    <dbReference type="NCBI Taxonomy" id="410659"/>
    <lineage>
        <taxon>unclassified sequences</taxon>
        <taxon>metagenomes</taxon>
        <taxon>ecological metagenomes</taxon>
    </lineage>
</organism>
<dbReference type="InterPro" id="IPR011701">
    <property type="entry name" value="MFS"/>
</dbReference>
<protein>
    <submittedName>
        <fullName evidence="8">Putative multidrug-efflux transporter</fullName>
    </submittedName>
</protein>
<gene>
    <name evidence="8" type="ORF">GALL_436540</name>
</gene>
<dbReference type="PROSITE" id="PS50850">
    <property type="entry name" value="MFS"/>
    <property type="match status" value="1"/>
</dbReference>
<feature type="transmembrane region" description="Helical" evidence="6">
    <location>
        <begin position="35"/>
        <end position="61"/>
    </location>
</feature>
<evidence type="ECO:0000256" key="3">
    <source>
        <dbReference type="ARBA" id="ARBA00022989"/>
    </source>
</evidence>
<feature type="transmembrane region" description="Helical" evidence="6">
    <location>
        <begin position="258"/>
        <end position="275"/>
    </location>
</feature>
<feature type="transmembrane region" description="Helical" evidence="6">
    <location>
        <begin position="384"/>
        <end position="408"/>
    </location>
</feature>
<dbReference type="EMBL" id="MLJW01002418">
    <property type="protein sequence ID" value="OIQ74688.1"/>
    <property type="molecule type" value="Genomic_DNA"/>
</dbReference>
<accession>A0A1J5PUZ1</accession>
<dbReference type="AlphaFoldDB" id="A0A1J5PUZ1"/>
<evidence type="ECO:0000313" key="8">
    <source>
        <dbReference type="EMBL" id="OIQ74688.1"/>
    </source>
</evidence>
<comment type="subcellular location">
    <subcellularLocation>
        <location evidence="1">Membrane</location>
        <topology evidence="1">Multi-pass membrane protein</topology>
    </subcellularLocation>
</comment>
<comment type="caution">
    <text evidence="8">The sequence shown here is derived from an EMBL/GenBank/DDBJ whole genome shotgun (WGS) entry which is preliminary data.</text>
</comment>
<dbReference type="InterPro" id="IPR020846">
    <property type="entry name" value="MFS_dom"/>
</dbReference>
<feature type="transmembrane region" description="Helical" evidence="6">
    <location>
        <begin position="450"/>
        <end position="469"/>
    </location>
</feature>
<feature type="transmembrane region" description="Helical" evidence="6">
    <location>
        <begin position="129"/>
        <end position="146"/>
    </location>
</feature>
<dbReference type="SUPFAM" id="SSF103473">
    <property type="entry name" value="MFS general substrate transporter"/>
    <property type="match status" value="1"/>
</dbReference>
<evidence type="ECO:0000256" key="6">
    <source>
        <dbReference type="SAM" id="Phobius"/>
    </source>
</evidence>
<feature type="compositionally biased region" description="Polar residues" evidence="5">
    <location>
        <begin position="1"/>
        <end position="14"/>
    </location>
</feature>
<feature type="transmembrane region" description="Helical" evidence="6">
    <location>
        <begin position="321"/>
        <end position="343"/>
    </location>
</feature>
<name>A0A1J5PUZ1_9ZZZZ</name>
<dbReference type="PANTHER" id="PTHR23501:SF154">
    <property type="entry name" value="MULTIDRUG-EFFLUX TRANSPORTER RV1634-RELATED"/>
    <property type="match status" value="1"/>
</dbReference>
<feature type="transmembrane region" description="Helical" evidence="6">
    <location>
        <begin position="186"/>
        <end position="204"/>
    </location>
</feature>
<keyword evidence="4 6" id="KW-0472">Membrane</keyword>
<feature type="region of interest" description="Disordered" evidence="5">
    <location>
        <begin position="1"/>
        <end position="22"/>
    </location>
</feature>
<dbReference type="Gene3D" id="1.20.1250.20">
    <property type="entry name" value="MFS general substrate transporter like domains"/>
    <property type="match status" value="1"/>
</dbReference>
<sequence length="487" mass="49188">MTGTARVDASSSEAWTPGSPGRESLSPFAGRYRTLSIGMIALIGLSAFESLAVATAMPWVAAALDGMALYATAFAGPLASGVIGMTAAGSWTDRRGPTSPLLVGVGLFVVGLLVAGFAPTMLVLVVGRIVQGIGSGMLIVALYVVVARVYPELVRPRVFAAFAAAWVVPGIIGPGVAGLVVEHLGWRWVFLGVPVLAVPALLVLRPALGAMPIGAVEAVTDPPRSAHPARAAQRRTALSVVAAAGVLALHHGGQQHGVAMALWVTGGLVALAASIPRLVPAGTLRSRRGLPTAIGLRGLLSAAYFGTEVFVPLLLTTHRSLSAAAAGTFLTATAVAWAAGSALRGRVVGWSDATLLRVGTLGVLAGIGTAGLMLAPTFPLAAAFAGWCLAGFGMGVTIPTLSLLTLRLSPVGEQGVNSSALQVVDAVTSASILALSGALFVVLGGPARPVAFLTCFAVAAATGLLALGLSGRTTEQTHREDKRLGTP</sequence>
<feature type="transmembrane region" description="Helical" evidence="6">
    <location>
        <begin position="296"/>
        <end position="315"/>
    </location>
</feature>
<dbReference type="GO" id="GO:0005886">
    <property type="term" value="C:plasma membrane"/>
    <property type="evidence" value="ECO:0007669"/>
    <property type="project" value="TreeGrafter"/>
</dbReference>
<feature type="transmembrane region" description="Helical" evidence="6">
    <location>
        <begin position="420"/>
        <end position="444"/>
    </location>
</feature>
<evidence type="ECO:0000256" key="4">
    <source>
        <dbReference type="ARBA" id="ARBA00023136"/>
    </source>
</evidence>
<dbReference type="InterPro" id="IPR036259">
    <property type="entry name" value="MFS_trans_sf"/>
</dbReference>
<evidence type="ECO:0000259" key="7">
    <source>
        <dbReference type="PROSITE" id="PS50850"/>
    </source>
</evidence>
<dbReference type="PANTHER" id="PTHR23501">
    <property type="entry name" value="MAJOR FACILITATOR SUPERFAMILY"/>
    <property type="match status" value="1"/>
</dbReference>